<comment type="caution">
    <text evidence="3">The sequence shown here is derived from an EMBL/GenBank/DDBJ whole genome shotgun (WGS) entry which is preliminary data.</text>
</comment>
<dbReference type="PROSITE" id="PS51257">
    <property type="entry name" value="PROKAR_LIPOPROTEIN"/>
    <property type="match status" value="1"/>
</dbReference>
<keyword evidence="1" id="KW-0732">Signal</keyword>
<evidence type="ECO:0000259" key="2">
    <source>
        <dbReference type="PROSITE" id="PS50927"/>
    </source>
</evidence>
<dbReference type="InterPro" id="IPR036426">
    <property type="entry name" value="Bulb-type_lectin_dom_sf"/>
</dbReference>
<feature type="chain" id="PRO_5039501737" evidence="1">
    <location>
        <begin position="32"/>
        <end position="316"/>
    </location>
</feature>
<feature type="signal peptide" evidence="1">
    <location>
        <begin position="1"/>
        <end position="31"/>
    </location>
</feature>
<evidence type="ECO:0000256" key="1">
    <source>
        <dbReference type="SAM" id="SignalP"/>
    </source>
</evidence>
<feature type="domain" description="Bulb-type lectin" evidence="2">
    <location>
        <begin position="201"/>
        <end position="316"/>
    </location>
</feature>
<proteinExistence type="predicted"/>
<dbReference type="PROSITE" id="PS50927">
    <property type="entry name" value="BULB_LECTIN"/>
    <property type="match status" value="2"/>
</dbReference>
<dbReference type="GO" id="GO:0030246">
    <property type="term" value="F:carbohydrate binding"/>
    <property type="evidence" value="ECO:0007669"/>
    <property type="project" value="UniProtKB-KW"/>
</dbReference>
<dbReference type="AlphaFoldDB" id="A0A561E7T4"/>
<dbReference type="OrthoDB" id="309899at2"/>
<dbReference type="RefSeq" id="WP_145225092.1">
    <property type="nucleotide sequence ID" value="NZ_VIVQ01000001.1"/>
</dbReference>
<feature type="domain" description="Bulb-type lectin" evidence="2">
    <location>
        <begin position="62"/>
        <end position="193"/>
    </location>
</feature>
<reference evidence="3 4" key="1">
    <citation type="submission" date="2019-06" db="EMBL/GenBank/DDBJ databases">
        <title>Sequencing the genomes of 1000 actinobacteria strains.</title>
        <authorList>
            <person name="Klenk H.-P."/>
        </authorList>
    </citation>
    <scope>NUCLEOTIDE SEQUENCE [LARGE SCALE GENOMIC DNA]</scope>
    <source>
        <strain evidence="3 4">DSM 19560</strain>
    </source>
</reference>
<keyword evidence="3" id="KW-0430">Lectin</keyword>
<gene>
    <name evidence="3" type="ORF">BKA23_0453</name>
</gene>
<dbReference type="EMBL" id="VIVQ01000001">
    <property type="protein sequence ID" value="TWE11672.1"/>
    <property type="molecule type" value="Genomic_DNA"/>
</dbReference>
<dbReference type="Proteomes" id="UP000318297">
    <property type="component" value="Unassembled WGS sequence"/>
</dbReference>
<organism evidence="3 4">
    <name type="scientific">Rudaeicoccus suwonensis</name>
    <dbReference type="NCBI Taxonomy" id="657409"/>
    <lineage>
        <taxon>Bacteria</taxon>
        <taxon>Bacillati</taxon>
        <taxon>Actinomycetota</taxon>
        <taxon>Actinomycetes</taxon>
        <taxon>Micrococcales</taxon>
        <taxon>Dermacoccaceae</taxon>
        <taxon>Rudaeicoccus</taxon>
    </lineage>
</organism>
<keyword evidence="4" id="KW-1185">Reference proteome</keyword>
<dbReference type="InterPro" id="IPR001480">
    <property type="entry name" value="Bulb-type_lectin_dom"/>
</dbReference>
<dbReference type="SUPFAM" id="SSF51110">
    <property type="entry name" value="alpha-D-mannose-specific plant lectins"/>
    <property type="match status" value="2"/>
</dbReference>
<dbReference type="Gene3D" id="2.90.10.10">
    <property type="entry name" value="Bulb-type lectin domain"/>
    <property type="match status" value="2"/>
</dbReference>
<evidence type="ECO:0000313" key="3">
    <source>
        <dbReference type="EMBL" id="TWE11672.1"/>
    </source>
</evidence>
<sequence length="316" mass="32801">MRTTTRRPTLKTVLSTTTVAAALVSTGCVTAAASASASTGVSHFTPARATALSQRIGAAKELDSSTVPSTLTACNNIHADNPTYWISSANGRYDFVADHGAGVILQLVQFPSAGAYSNEAFGTWSAFDNNVSKDDNTSISFYCNGDLAIRTGAGGLIWNSNTAGKGGKTLTINNSGNLVMTTAAGAVVWQSGSRADGIQANSVLPSGQYLHYNQISYNGQGSYNSSLSMYTNGNLAYSINGKTVWQTNTKVPGSHAALTTSGQLMVISPAGKAVWSSRNGYGSINTGFDTGAAVIQVANSAQTIIWRVPGTDFIPN</sequence>
<name>A0A561E7T4_9MICO</name>
<accession>A0A561E7T4</accession>
<evidence type="ECO:0000313" key="4">
    <source>
        <dbReference type="Proteomes" id="UP000318297"/>
    </source>
</evidence>
<protein>
    <submittedName>
        <fullName evidence="3">D-mannose binding lectin</fullName>
    </submittedName>
</protein>